<proteinExistence type="predicted"/>
<dbReference type="Proteomes" id="UP000325286">
    <property type="component" value="Chromosome"/>
</dbReference>
<accession>A0A5B9QX05</accession>
<feature type="transmembrane region" description="Helical" evidence="1">
    <location>
        <begin position="25"/>
        <end position="46"/>
    </location>
</feature>
<keyword evidence="3" id="KW-1185">Reference proteome</keyword>
<name>A0A5B9QX05_9BACT</name>
<protein>
    <submittedName>
        <fullName evidence="2">Uncharacterized protein</fullName>
    </submittedName>
</protein>
<dbReference type="EMBL" id="CP042914">
    <property type="protein sequence ID" value="QEG43557.1"/>
    <property type="molecule type" value="Genomic_DNA"/>
</dbReference>
<evidence type="ECO:0000313" key="3">
    <source>
        <dbReference type="Proteomes" id="UP000325286"/>
    </source>
</evidence>
<keyword evidence="1" id="KW-0472">Membrane</keyword>
<keyword evidence="1" id="KW-0812">Transmembrane</keyword>
<keyword evidence="1" id="KW-1133">Transmembrane helix</keyword>
<reference evidence="2 3" key="1">
    <citation type="submission" date="2019-08" db="EMBL/GenBank/DDBJ databases">
        <title>Deep-cultivation of Planctomycetes and their phenomic and genomic characterization uncovers novel biology.</title>
        <authorList>
            <person name="Wiegand S."/>
            <person name="Jogler M."/>
            <person name="Boedeker C."/>
            <person name="Pinto D."/>
            <person name="Vollmers J."/>
            <person name="Rivas-Marin E."/>
            <person name="Kohn T."/>
            <person name="Peeters S.H."/>
            <person name="Heuer A."/>
            <person name="Rast P."/>
            <person name="Oberbeckmann S."/>
            <person name="Bunk B."/>
            <person name="Jeske O."/>
            <person name="Meyerdierks A."/>
            <person name="Storesund J.E."/>
            <person name="Kallscheuer N."/>
            <person name="Luecker S."/>
            <person name="Lage O.M."/>
            <person name="Pohl T."/>
            <person name="Merkel B.J."/>
            <person name="Hornburger P."/>
            <person name="Mueller R.-W."/>
            <person name="Bruemmer F."/>
            <person name="Labrenz M."/>
            <person name="Spormann A.M."/>
            <person name="Op den Camp H."/>
            <person name="Overmann J."/>
            <person name="Amann R."/>
            <person name="Jetten M.S.M."/>
            <person name="Mascher T."/>
            <person name="Medema M.H."/>
            <person name="Devos D.P."/>
            <person name="Kaster A.-K."/>
            <person name="Ovreas L."/>
            <person name="Rohde M."/>
            <person name="Galperin M.Y."/>
            <person name="Jogler C."/>
        </authorList>
    </citation>
    <scope>NUCLEOTIDE SEQUENCE [LARGE SCALE GENOMIC DNA]</scope>
    <source>
        <strain evidence="2 3">UC8</strain>
    </source>
</reference>
<dbReference type="AlphaFoldDB" id="A0A5B9QX05"/>
<sequence>MLAAEQAFAHAHLVGFPTQSLASEVLVPASMVLAGLGASFLVWGLLSDFRTPTK</sequence>
<organism evidence="2 3">
    <name type="scientific">Roseimaritima ulvae</name>
    <dbReference type="NCBI Taxonomy" id="980254"/>
    <lineage>
        <taxon>Bacteria</taxon>
        <taxon>Pseudomonadati</taxon>
        <taxon>Planctomycetota</taxon>
        <taxon>Planctomycetia</taxon>
        <taxon>Pirellulales</taxon>
        <taxon>Pirellulaceae</taxon>
        <taxon>Roseimaritima</taxon>
    </lineage>
</organism>
<evidence type="ECO:0000256" key="1">
    <source>
        <dbReference type="SAM" id="Phobius"/>
    </source>
</evidence>
<dbReference type="KEGG" id="rul:UC8_56080"/>
<evidence type="ECO:0000313" key="2">
    <source>
        <dbReference type="EMBL" id="QEG43557.1"/>
    </source>
</evidence>
<gene>
    <name evidence="2" type="ORF">UC8_56080</name>
</gene>